<evidence type="ECO:0000256" key="4">
    <source>
        <dbReference type="SAM" id="SignalP"/>
    </source>
</evidence>
<accession>A0AAN6N3S2</accession>
<evidence type="ECO:0000313" key="7">
    <source>
        <dbReference type="Proteomes" id="UP001303473"/>
    </source>
</evidence>
<dbReference type="GO" id="GO:0016491">
    <property type="term" value="F:oxidoreductase activity"/>
    <property type="evidence" value="ECO:0007669"/>
    <property type="project" value="UniProtKB-KW"/>
</dbReference>
<feature type="chain" id="PRO_5042994834" evidence="4">
    <location>
        <begin position="22"/>
        <end position="551"/>
    </location>
</feature>
<evidence type="ECO:0000313" key="6">
    <source>
        <dbReference type="EMBL" id="KAK3938529.1"/>
    </source>
</evidence>
<feature type="domain" description="Pyrrolo-quinoline quinone repeat" evidence="5">
    <location>
        <begin position="42"/>
        <end position="341"/>
    </location>
</feature>
<gene>
    <name evidence="6" type="ORF">QBC46DRAFT_162296</name>
</gene>
<dbReference type="InterPro" id="IPR002372">
    <property type="entry name" value="PQQ_rpt_dom"/>
</dbReference>
<dbReference type="AlphaFoldDB" id="A0AAN6N3S2"/>
<name>A0AAN6N3S2_9PEZI</name>
<evidence type="ECO:0000259" key="5">
    <source>
        <dbReference type="Pfam" id="PF01011"/>
    </source>
</evidence>
<evidence type="ECO:0000256" key="2">
    <source>
        <dbReference type="ARBA" id="ARBA00008156"/>
    </source>
</evidence>
<sequence length="551" mass="58122">MWFWKSMHLAALVQVTHFLQGAVCDAPSAATSGYGIDSSESWMGWGGNSYNNRWASSNQQISSSTIESLGVHCQVPFAGGVSATPTIVGGIAYFPAWNGSLVAYDYTACKIKWQIDVKQLTLDYGAPDALQAGLLGAGAMCACSRTSPQVDLSRKMLYFGTQFHALMVAADLDTGKVLGVKQIHDHPLAQITLSPSLASDGTLFTGASSAEESVVYSTTNYTCCNFVGSAVALKFNKQSGTFTTVWDVAMLPPRPATETGTWWSGVAVWGSEPAIDAARGQVYYGTGNVYSVPDDYLPCTADPTTKNCTLPARVWQESILALDMKSGKLNWIRRLGVLDAWTVACTVPSDEALCPQTPGTDADFGMAPALVLGGGKRNKDVVVVGQKNGNLYSLSADTGEIEWASAVGPGGTSGGLSWGVSVDNSGRVYFVEVNYNNVAWSPKNATENITNSAYGAASLSSGKVLWEVPVAGNFSSAVPPATVGDLVITGRASATTLQASVVAVRKSTGEVVLDFPVDTYFQSGISVMGKYILFGTGYHGVLNGSFYVLSV</sequence>
<comment type="similarity">
    <text evidence="2">Belongs to the bacterial PQQ dehydrogenase family.</text>
</comment>
<dbReference type="Proteomes" id="UP001303473">
    <property type="component" value="Unassembled WGS sequence"/>
</dbReference>
<comment type="cofactor">
    <cofactor evidence="1">
        <name>pyrroloquinoline quinone</name>
        <dbReference type="ChEBI" id="CHEBI:58442"/>
    </cofactor>
</comment>
<dbReference type="InterPro" id="IPR011047">
    <property type="entry name" value="Quinoprotein_ADH-like_sf"/>
</dbReference>
<dbReference type="SMART" id="SM00564">
    <property type="entry name" value="PQQ"/>
    <property type="match status" value="4"/>
</dbReference>
<keyword evidence="4" id="KW-0732">Signal</keyword>
<dbReference type="Pfam" id="PF01011">
    <property type="entry name" value="PQQ"/>
    <property type="match status" value="1"/>
</dbReference>
<dbReference type="PANTHER" id="PTHR32303:SF10">
    <property type="entry name" value="OUTER MEMBRANE PROTEIN ASSEMBLY FACTOR BAMB"/>
    <property type="match status" value="1"/>
</dbReference>
<comment type="caution">
    <text evidence="6">The sequence shown here is derived from an EMBL/GenBank/DDBJ whole genome shotgun (WGS) entry which is preliminary data.</text>
</comment>
<keyword evidence="3" id="KW-0560">Oxidoreductase</keyword>
<dbReference type="EMBL" id="MU853827">
    <property type="protein sequence ID" value="KAK3938529.1"/>
    <property type="molecule type" value="Genomic_DNA"/>
</dbReference>
<evidence type="ECO:0000256" key="3">
    <source>
        <dbReference type="ARBA" id="ARBA00023002"/>
    </source>
</evidence>
<keyword evidence="7" id="KW-1185">Reference proteome</keyword>
<dbReference type="InterPro" id="IPR018391">
    <property type="entry name" value="PQQ_b-propeller_rpt"/>
</dbReference>
<reference evidence="7" key="1">
    <citation type="journal article" date="2023" name="Mol. Phylogenet. Evol.">
        <title>Genome-scale phylogeny and comparative genomics of the fungal order Sordariales.</title>
        <authorList>
            <person name="Hensen N."/>
            <person name="Bonometti L."/>
            <person name="Westerberg I."/>
            <person name="Brannstrom I.O."/>
            <person name="Guillou S."/>
            <person name="Cros-Aarteil S."/>
            <person name="Calhoun S."/>
            <person name="Haridas S."/>
            <person name="Kuo A."/>
            <person name="Mondo S."/>
            <person name="Pangilinan J."/>
            <person name="Riley R."/>
            <person name="LaButti K."/>
            <person name="Andreopoulos B."/>
            <person name="Lipzen A."/>
            <person name="Chen C."/>
            <person name="Yan M."/>
            <person name="Daum C."/>
            <person name="Ng V."/>
            <person name="Clum A."/>
            <person name="Steindorff A."/>
            <person name="Ohm R.A."/>
            <person name="Martin F."/>
            <person name="Silar P."/>
            <person name="Natvig D.O."/>
            <person name="Lalanne C."/>
            <person name="Gautier V."/>
            <person name="Ament-Velasquez S.L."/>
            <person name="Kruys A."/>
            <person name="Hutchinson M.I."/>
            <person name="Powell A.J."/>
            <person name="Barry K."/>
            <person name="Miller A.N."/>
            <person name="Grigoriev I.V."/>
            <person name="Debuchy R."/>
            <person name="Gladieux P."/>
            <person name="Hiltunen Thoren M."/>
            <person name="Johannesson H."/>
        </authorList>
    </citation>
    <scope>NUCLEOTIDE SEQUENCE [LARGE SCALE GENOMIC DNA]</scope>
    <source>
        <strain evidence="7">CBS 340.73</strain>
    </source>
</reference>
<evidence type="ECO:0000256" key="1">
    <source>
        <dbReference type="ARBA" id="ARBA00001931"/>
    </source>
</evidence>
<feature type="signal peptide" evidence="4">
    <location>
        <begin position="1"/>
        <end position="21"/>
    </location>
</feature>
<dbReference type="SUPFAM" id="SSF50998">
    <property type="entry name" value="Quinoprotein alcohol dehydrogenase-like"/>
    <property type="match status" value="1"/>
</dbReference>
<dbReference type="PANTHER" id="PTHR32303">
    <property type="entry name" value="QUINOPROTEIN ALCOHOL DEHYDROGENASE (CYTOCHROME C)"/>
    <property type="match status" value="1"/>
</dbReference>
<organism evidence="6 7">
    <name type="scientific">Diplogelasinospora grovesii</name>
    <dbReference type="NCBI Taxonomy" id="303347"/>
    <lineage>
        <taxon>Eukaryota</taxon>
        <taxon>Fungi</taxon>
        <taxon>Dikarya</taxon>
        <taxon>Ascomycota</taxon>
        <taxon>Pezizomycotina</taxon>
        <taxon>Sordariomycetes</taxon>
        <taxon>Sordariomycetidae</taxon>
        <taxon>Sordariales</taxon>
        <taxon>Diplogelasinosporaceae</taxon>
        <taxon>Diplogelasinospora</taxon>
    </lineage>
</organism>
<protein>
    <submittedName>
        <fullName evidence="6">Quino protein alcohol dehydrogenase-like protein</fullName>
    </submittedName>
</protein>
<proteinExistence type="inferred from homology"/>
<dbReference type="Gene3D" id="2.140.10.10">
    <property type="entry name" value="Quinoprotein alcohol dehydrogenase-like superfamily"/>
    <property type="match status" value="1"/>
</dbReference>